<proteinExistence type="predicted"/>
<evidence type="ECO:0000256" key="4">
    <source>
        <dbReference type="ARBA" id="ARBA00023002"/>
    </source>
</evidence>
<dbReference type="InterPro" id="IPR022675">
    <property type="entry name" value="G6P_DH_C"/>
</dbReference>
<evidence type="ECO:0000313" key="8">
    <source>
        <dbReference type="EMBL" id="GAA4892581.1"/>
    </source>
</evidence>
<dbReference type="Pfam" id="PF02781">
    <property type="entry name" value="G6PD_C"/>
    <property type="match status" value="1"/>
</dbReference>
<dbReference type="InterPro" id="IPR036291">
    <property type="entry name" value="NAD(P)-bd_dom_sf"/>
</dbReference>
<comment type="pathway">
    <text evidence="1">Carbohydrate degradation; pentose phosphate pathway; D-ribulose 5-phosphate from D-glucose 6-phosphate (oxidative stage): step 1/3.</text>
</comment>
<dbReference type="NCBIfam" id="NF009492">
    <property type="entry name" value="PRK12853.1-3"/>
    <property type="match status" value="1"/>
</dbReference>
<dbReference type="Gene3D" id="3.30.360.10">
    <property type="entry name" value="Dihydrodipicolinate Reductase, domain 2"/>
    <property type="match status" value="1"/>
</dbReference>
<dbReference type="InterPro" id="IPR022674">
    <property type="entry name" value="G6P_DH_NAD-bd"/>
</dbReference>
<evidence type="ECO:0000256" key="2">
    <source>
        <dbReference type="ARBA" id="ARBA00022526"/>
    </source>
</evidence>
<gene>
    <name evidence="8" type="primary">zwf_1</name>
    <name evidence="8" type="ORF">GCM10025789_07060</name>
</gene>
<dbReference type="Pfam" id="PF00479">
    <property type="entry name" value="G6PD_N"/>
    <property type="match status" value="1"/>
</dbReference>
<keyword evidence="3" id="KW-0521">NADP</keyword>
<dbReference type="InterPro" id="IPR001282">
    <property type="entry name" value="G6P_DH"/>
</dbReference>
<name>A0ABP9F2W9_9ACTN</name>
<keyword evidence="2" id="KW-0313">Glucose metabolism</keyword>
<evidence type="ECO:0000259" key="7">
    <source>
        <dbReference type="Pfam" id="PF02781"/>
    </source>
</evidence>
<protein>
    <submittedName>
        <fullName evidence="8">Glucose-6-phosphate dehydrogenase</fullName>
    </submittedName>
</protein>
<evidence type="ECO:0000256" key="5">
    <source>
        <dbReference type="ARBA" id="ARBA00023277"/>
    </source>
</evidence>
<dbReference type="EMBL" id="BAABLV010000012">
    <property type="protein sequence ID" value="GAA4892581.1"/>
    <property type="molecule type" value="Genomic_DNA"/>
</dbReference>
<feature type="domain" description="Glucose-6-phosphate dehydrogenase NAD-binding" evidence="6">
    <location>
        <begin position="9"/>
        <end position="172"/>
    </location>
</feature>
<dbReference type="Proteomes" id="UP001501521">
    <property type="component" value="Unassembled WGS sequence"/>
</dbReference>
<dbReference type="SUPFAM" id="SSF51735">
    <property type="entry name" value="NAD(P)-binding Rossmann-fold domains"/>
    <property type="match status" value="1"/>
</dbReference>
<comment type="caution">
    <text evidence="8">The sequence shown here is derived from an EMBL/GenBank/DDBJ whole genome shotgun (WGS) entry which is preliminary data.</text>
</comment>
<sequence>MTVPVTLAVLGASGDLAHRLLLPGLGTLLSTNPEYDVTLVGCATDPLSHDEWVARVREALGGQCHKSSIERVIATTRYEQLDLTNPVALRGLLKSLGDSPVLYLALPPRVSMAVCKALTTLEIPPGLRIALEKPFGSDLATARELNEVLAGLVPENQLFRIDHYLGKSVVINLLGLRFTNRIFEHAWNNQNIERVDITVDEVLALEGRARYYDGAGAMRDMIQSHLLLVLALFAMEEPPSLNERDVRDLIALMLRHTHLWDGNPVTSSRRARYAAGTVAGESVPNYVDEPGVDPDRNTETLAEVTVRINTDRWAGVPFRLRSGKALGDARNGITVVFRPVDHVPEGFTSAPPNVLSIGMKPANIRLGLSTNAESNRFELNQSVLSTDLAESPLKPYGEILDSIFRGDPLLTVRGDVAEECWRIVEPVLDAWHQGLVPMDEYRAGGAGPARWNL</sequence>
<dbReference type="PANTHER" id="PTHR23429:SF0">
    <property type="entry name" value="GLUCOSE-6-PHOSPHATE 1-DEHYDROGENASE"/>
    <property type="match status" value="1"/>
</dbReference>
<evidence type="ECO:0000313" key="9">
    <source>
        <dbReference type="Proteomes" id="UP001501521"/>
    </source>
</evidence>
<keyword evidence="4" id="KW-0560">Oxidoreductase</keyword>
<reference evidence="9" key="1">
    <citation type="journal article" date="2019" name="Int. J. Syst. Evol. Microbiol.">
        <title>The Global Catalogue of Microorganisms (GCM) 10K type strain sequencing project: providing services to taxonomists for standard genome sequencing and annotation.</title>
        <authorList>
            <consortium name="The Broad Institute Genomics Platform"/>
            <consortium name="The Broad Institute Genome Sequencing Center for Infectious Disease"/>
            <person name="Wu L."/>
            <person name="Ma J."/>
        </authorList>
    </citation>
    <scope>NUCLEOTIDE SEQUENCE [LARGE SCALE GENOMIC DNA]</scope>
    <source>
        <strain evidence="9">JCM 19125</strain>
    </source>
</reference>
<evidence type="ECO:0000256" key="1">
    <source>
        <dbReference type="ARBA" id="ARBA00004937"/>
    </source>
</evidence>
<keyword evidence="9" id="KW-1185">Reference proteome</keyword>
<evidence type="ECO:0000259" key="6">
    <source>
        <dbReference type="Pfam" id="PF00479"/>
    </source>
</evidence>
<dbReference type="PANTHER" id="PTHR23429">
    <property type="entry name" value="GLUCOSE-6-PHOSPHATE 1-DEHYDROGENASE G6PD"/>
    <property type="match status" value="1"/>
</dbReference>
<dbReference type="PRINTS" id="PR00079">
    <property type="entry name" value="G6PDHDRGNASE"/>
</dbReference>
<keyword evidence="5" id="KW-0119">Carbohydrate metabolism</keyword>
<dbReference type="PIRSF" id="PIRSF000110">
    <property type="entry name" value="G6PD"/>
    <property type="match status" value="1"/>
</dbReference>
<organism evidence="8 9">
    <name type="scientific">Tessaracoccus lubricantis</name>
    <dbReference type="NCBI Taxonomy" id="545543"/>
    <lineage>
        <taxon>Bacteria</taxon>
        <taxon>Bacillati</taxon>
        <taxon>Actinomycetota</taxon>
        <taxon>Actinomycetes</taxon>
        <taxon>Propionibacteriales</taxon>
        <taxon>Propionibacteriaceae</taxon>
        <taxon>Tessaracoccus</taxon>
    </lineage>
</organism>
<dbReference type="RefSeq" id="WP_345579079.1">
    <property type="nucleotide sequence ID" value="NZ_BAABLV010000012.1"/>
</dbReference>
<evidence type="ECO:0000256" key="3">
    <source>
        <dbReference type="ARBA" id="ARBA00022857"/>
    </source>
</evidence>
<accession>A0ABP9F2W9</accession>
<feature type="domain" description="Glucose-6-phosphate dehydrogenase C-terminal" evidence="7">
    <location>
        <begin position="176"/>
        <end position="450"/>
    </location>
</feature>
<dbReference type="Gene3D" id="3.40.50.720">
    <property type="entry name" value="NAD(P)-binding Rossmann-like Domain"/>
    <property type="match status" value="1"/>
</dbReference>
<dbReference type="SUPFAM" id="SSF55347">
    <property type="entry name" value="Glyceraldehyde-3-phosphate dehydrogenase-like, C-terminal domain"/>
    <property type="match status" value="1"/>
</dbReference>